<dbReference type="EMBL" id="CAJOAZ010001364">
    <property type="protein sequence ID" value="CAF3804256.1"/>
    <property type="molecule type" value="Genomic_DNA"/>
</dbReference>
<proteinExistence type="predicted"/>
<evidence type="ECO:0000313" key="1">
    <source>
        <dbReference type="EMBL" id="CAF1220799.1"/>
    </source>
</evidence>
<dbReference type="Proteomes" id="UP000663844">
    <property type="component" value="Unassembled WGS sequence"/>
</dbReference>
<protein>
    <submittedName>
        <fullName evidence="1">Uncharacterized protein</fullName>
    </submittedName>
</protein>
<reference evidence="1" key="1">
    <citation type="submission" date="2021-02" db="EMBL/GenBank/DDBJ databases">
        <authorList>
            <person name="Nowell W R."/>
        </authorList>
    </citation>
    <scope>NUCLEOTIDE SEQUENCE</scope>
</reference>
<dbReference type="AlphaFoldDB" id="A0A814XUG4"/>
<name>A0A814XUG4_9BILA</name>
<dbReference type="EMBL" id="CAJNOG010000398">
    <property type="protein sequence ID" value="CAF1220799.1"/>
    <property type="molecule type" value="Genomic_DNA"/>
</dbReference>
<accession>A0A814XUG4</accession>
<gene>
    <name evidence="1" type="ORF">JYZ213_LOCUS27991</name>
    <name evidence="2" type="ORF">OXD698_LOCUS18444</name>
</gene>
<dbReference type="Proteomes" id="UP000663845">
    <property type="component" value="Unassembled WGS sequence"/>
</dbReference>
<organism evidence="1 3">
    <name type="scientific">Adineta steineri</name>
    <dbReference type="NCBI Taxonomy" id="433720"/>
    <lineage>
        <taxon>Eukaryota</taxon>
        <taxon>Metazoa</taxon>
        <taxon>Spiralia</taxon>
        <taxon>Gnathifera</taxon>
        <taxon>Rotifera</taxon>
        <taxon>Eurotatoria</taxon>
        <taxon>Bdelloidea</taxon>
        <taxon>Adinetida</taxon>
        <taxon>Adinetidae</taxon>
        <taxon>Adineta</taxon>
    </lineage>
</organism>
<comment type="caution">
    <text evidence="1">The sequence shown here is derived from an EMBL/GenBank/DDBJ whole genome shotgun (WGS) entry which is preliminary data.</text>
</comment>
<sequence>MKNISVQISNHEQLLNLQDQFPNLYDYEYIDYVLSNLYEFYEHLIEIKKKFKLVRCQSLHIVSFNKFNFDDNDDGAPLILCC</sequence>
<evidence type="ECO:0000313" key="3">
    <source>
        <dbReference type="Proteomes" id="UP000663845"/>
    </source>
</evidence>
<evidence type="ECO:0000313" key="2">
    <source>
        <dbReference type="EMBL" id="CAF3804256.1"/>
    </source>
</evidence>